<evidence type="ECO:0000313" key="2">
    <source>
        <dbReference type="EMBL" id="EPS42996.1"/>
    </source>
</evidence>
<reference evidence="2 3" key="1">
    <citation type="journal article" date="2013" name="PLoS Genet.">
        <title>Genomic mechanisms accounting for the adaptation to parasitism in nematode-trapping fungi.</title>
        <authorList>
            <person name="Meerupati T."/>
            <person name="Andersson K.M."/>
            <person name="Friman E."/>
            <person name="Kumar D."/>
            <person name="Tunlid A."/>
            <person name="Ahren D."/>
        </authorList>
    </citation>
    <scope>NUCLEOTIDE SEQUENCE [LARGE SCALE GENOMIC DNA]</scope>
    <source>
        <strain evidence="2 3">CBS 200.50</strain>
    </source>
</reference>
<dbReference type="PANTHER" id="PTHR13049:SF2">
    <property type="entry name" value="COILED-COIL DOMAIN-CONTAINING PROTEIN 25"/>
    <property type="match status" value="1"/>
</dbReference>
<keyword evidence="3" id="KW-1185">Reference proteome</keyword>
<dbReference type="Proteomes" id="UP000015100">
    <property type="component" value="Unassembled WGS sequence"/>
</dbReference>
<dbReference type="STRING" id="1284197.S8APF8"/>
<feature type="compositionally biased region" description="Basic and acidic residues" evidence="1">
    <location>
        <begin position="33"/>
        <end position="75"/>
    </location>
</feature>
<dbReference type="EMBL" id="AQGS01000093">
    <property type="protein sequence ID" value="EPS42996.1"/>
    <property type="molecule type" value="Genomic_DNA"/>
</dbReference>
<dbReference type="InterPro" id="IPR039730">
    <property type="entry name" value="Jlp2/Ccd25"/>
</dbReference>
<evidence type="ECO:0000256" key="1">
    <source>
        <dbReference type="SAM" id="MobiDB-lite"/>
    </source>
</evidence>
<feature type="region of interest" description="Disordered" evidence="1">
    <location>
        <begin position="89"/>
        <end position="113"/>
    </location>
</feature>
<dbReference type="OMA" id="WNDEGAM"/>
<dbReference type="AlphaFoldDB" id="S8APF8"/>
<organism evidence="2 3">
    <name type="scientific">Dactylellina haptotyla (strain CBS 200.50)</name>
    <name type="common">Nematode-trapping fungus</name>
    <name type="synonym">Monacrosporium haptotylum</name>
    <dbReference type="NCBI Taxonomy" id="1284197"/>
    <lineage>
        <taxon>Eukaryota</taxon>
        <taxon>Fungi</taxon>
        <taxon>Dikarya</taxon>
        <taxon>Ascomycota</taxon>
        <taxon>Pezizomycotina</taxon>
        <taxon>Orbiliomycetes</taxon>
        <taxon>Orbiliales</taxon>
        <taxon>Orbiliaceae</taxon>
        <taxon>Dactylellina</taxon>
    </lineage>
</organism>
<reference evidence="3" key="2">
    <citation type="submission" date="2013-04" db="EMBL/GenBank/DDBJ databases">
        <title>Genomic mechanisms accounting for the adaptation to parasitism in nematode-trapping fungi.</title>
        <authorList>
            <person name="Ahren D.G."/>
        </authorList>
    </citation>
    <scope>NUCLEOTIDE SEQUENCE [LARGE SCALE GENOMIC DNA]</scope>
    <source>
        <strain evidence="3">CBS 200.50</strain>
    </source>
</reference>
<evidence type="ECO:0008006" key="4">
    <source>
        <dbReference type="Google" id="ProtNLM"/>
    </source>
</evidence>
<dbReference type="PANTHER" id="PTHR13049">
    <property type="entry name" value="DUF814-RELATED"/>
    <property type="match status" value="1"/>
</dbReference>
<proteinExistence type="predicted"/>
<dbReference type="HOGENOM" id="CLU_076656_2_0_1"/>
<evidence type="ECO:0000313" key="3">
    <source>
        <dbReference type="Proteomes" id="UP000015100"/>
    </source>
</evidence>
<comment type="caution">
    <text evidence="2">The sequence shown here is derived from an EMBL/GenBank/DDBJ whole genome shotgun (WGS) entry which is preliminary data.</text>
</comment>
<dbReference type="eggNOG" id="KOG3272">
    <property type="taxonomic scope" value="Eukaryota"/>
</dbReference>
<feature type="region of interest" description="Disordered" evidence="1">
    <location>
        <begin position="32"/>
        <end position="75"/>
    </location>
</feature>
<protein>
    <recommendedName>
        <fullName evidence="4">Coiled-coil domain-containing protein 25</fullName>
    </recommendedName>
</protein>
<name>S8APF8_DACHA</name>
<dbReference type="OrthoDB" id="200398at2759"/>
<accession>S8APF8</accession>
<gene>
    <name evidence="2" type="ORF">H072_3018</name>
</gene>
<sequence>MAVGQVGFKDTKKVKRIMVVQRENPIVNRLNKTKKEENPDLYQQREDHLREIRKRERIQQQDRKKEERRVEQERQEIKYQKEHAYDEWNDEGAMVGTSNKHGQSYSDFEDDFM</sequence>
<feature type="compositionally biased region" description="Polar residues" evidence="1">
    <location>
        <begin position="96"/>
        <end position="106"/>
    </location>
</feature>